<evidence type="ECO:0000256" key="1">
    <source>
        <dbReference type="ARBA" id="ARBA00022737"/>
    </source>
</evidence>
<feature type="domain" description="DUF7791" evidence="3">
    <location>
        <begin position="676"/>
        <end position="783"/>
    </location>
</feature>
<dbReference type="Proteomes" id="UP000235672">
    <property type="component" value="Unassembled WGS sequence"/>
</dbReference>
<dbReference type="Pfam" id="PF25053">
    <property type="entry name" value="DUF7791"/>
    <property type="match status" value="1"/>
</dbReference>
<keyword evidence="1" id="KW-0677">Repeat</keyword>
<dbReference type="Gene3D" id="3.40.50.1820">
    <property type="entry name" value="alpha/beta hydrolase"/>
    <property type="match status" value="1"/>
</dbReference>
<sequence length="889" mass="100380">MSLQPGLNLLYEPQHGKVVVDIVFVHGLGGGHLSTWSEGDVCWPRDLLKEDLGDARIFSSEYDSKVIKLAEPSSSTSIAGHAESLLNEMGRARSHLREPRYIIFVCHSLGGLIVKQALIRSSEYYYNSQPYHTVVGSIFPSTLGVIFLGTPHRGSGKATLGKIIAIACKALGANSHILRDLERDSSLLEQQRNSFDSIRPHFQTVCLWEELPMSMLGMIVPEISASIDGPEILKEHIPGSNHRSIAKFSSRSQKGYQIMLSYLKRCLEKIPHGAPADIADRCILESLKFPGMNQRYGNVMRAHRSIVDSHKSTFDWVFSGKASGFVEWLESNDGLFWINGKAGSGKSTLMKFIAEDPRLKEHLLANDLSLPVLFEKFFFWAAGSPEQKSQTGLIKTILHGLLNKHRQLIRITFPDEWPLLYEAAGEIRQELLKQQNTSASMPSRVQDLLLMSRIDKQTLSKLSNLAELVWTRDQMVTYITNIFATSSTFRTFLFVDGLDEYDGSADNLAELIALLKTWANMPYVKICVSTRPWTIFETQFGKENVPSIRLQDFTVHDIAAFVADSFNSSPLMKVLQEANPERIPDFYSSIAKKAEGVFLWVRLVVKSLMDGLLNGEELSLLQERVNELSADLENLYLQLLQRIPERYWVSSFRLFKIMQVANGAPRSLLLWYAGERNYDPLDFQSSAATKQARCYQVHLRLMSQCAGLLEVRTASGLDLAPGSDEDPDLMRPNTTWSFSTQQDYINSSVHYLHRTTRDFLLKDEIQQLMSRRLGKSSFDGESWLAIHAFIAVHEVRSRIRRAGQAFAGWGNFGSELFQKQKQFKSLLSQCQNKEVAKALGSLELEVGSFDDTNSDIVTDGDRQEGVLTSRREDELRKRVRLALKYIDSI</sequence>
<protein>
    <recommendedName>
        <fullName evidence="6">NACHT domain-containing protein</fullName>
    </recommendedName>
</protein>
<dbReference type="SUPFAM" id="SSF52540">
    <property type="entry name" value="P-loop containing nucleoside triphosphate hydrolases"/>
    <property type="match status" value="1"/>
</dbReference>
<dbReference type="InterPro" id="IPR056693">
    <property type="entry name" value="DUF7791"/>
</dbReference>
<gene>
    <name evidence="4" type="ORF">NA56DRAFT_640701</name>
</gene>
<evidence type="ECO:0000313" key="4">
    <source>
        <dbReference type="EMBL" id="PMD27982.1"/>
    </source>
</evidence>
<dbReference type="PANTHER" id="PTHR10039">
    <property type="entry name" value="AMELOGENIN"/>
    <property type="match status" value="1"/>
</dbReference>
<evidence type="ECO:0000259" key="2">
    <source>
        <dbReference type="Pfam" id="PF24883"/>
    </source>
</evidence>
<dbReference type="EMBL" id="KZ613465">
    <property type="protein sequence ID" value="PMD27982.1"/>
    <property type="molecule type" value="Genomic_DNA"/>
</dbReference>
<reference evidence="4 5" key="1">
    <citation type="submission" date="2016-05" db="EMBL/GenBank/DDBJ databases">
        <title>A degradative enzymes factory behind the ericoid mycorrhizal symbiosis.</title>
        <authorList>
            <consortium name="DOE Joint Genome Institute"/>
            <person name="Martino E."/>
            <person name="Morin E."/>
            <person name="Grelet G."/>
            <person name="Kuo A."/>
            <person name="Kohler A."/>
            <person name="Daghino S."/>
            <person name="Barry K."/>
            <person name="Choi C."/>
            <person name="Cichocki N."/>
            <person name="Clum A."/>
            <person name="Copeland A."/>
            <person name="Hainaut M."/>
            <person name="Haridas S."/>
            <person name="Labutti K."/>
            <person name="Lindquist E."/>
            <person name="Lipzen A."/>
            <person name="Khouja H.-R."/>
            <person name="Murat C."/>
            <person name="Ohm R."/>
            <person name="Olson A."/>
            <person name="Spatafora J."/>
            <person name="Veneault-Fourrey C."/>
            <person name="Henrissat B."/>
            <person name="Grigoriev I."/>
            <person name="Martin F."/>
            <person name="Perotto S."/>
        </authorList>
    </citation>
    <scope>NUCLEOTIDE SEQUENCE [LARGE SCALE GENOMIC DNA]</scope>
    <source>
        <strain evidence="4 5">UAMH 7357</strain>
    </source>
</reference>
<dbReference type="AlphaFoldDB" id="A0A2J6QP16"/>
<keyword evidence="5" id="KW-1185">Reference proteome</keyword>
<dbReference type="InterPro" id="IPR056884">
    <property type="entry name" value="NPHP3-like_N"/>
</dbReference>
<dbReference type="OrthoDB" id="443402at2759"/>
<feature type="domain" description="Nephrocystin 3-like N-terminal" evidence="2">
    <location>
        <begin position="313"/>
        <end position="409"/>
    </location>
</feature>
<evidence type="ECO:0000259" key="3">
    <source>
        <dbReference type="Pfam" id="PF25053"/>
    </source>
</evidence>
<evidence type="ECO:0008006" key="6">
    <source>
        <dbReference type="Google" id="ProtNLM"/>
    </source>
</evidence>
<proteinExistence type="predicted"/>
<dbReference type="InterPro" id="IPR029058">
    <property type="entry name" value="AB_hydrolase_fold"/>
</dbReference>
<accession>A0A2J6QP16</accession>
<dbReference type="Gene3D" id="3.40.50.300">
    <property type="entry name" value="P-loop containing nucleotide triphosphate hydrolases"/>
    <property type="match status" value="1"/>
</dbReference>
<evidence type="ECO:0000313" key="5">
    <source>
        <dbReference type="Proteomes" id="UP000235672"/>
    </source>
</evidence>
<organism evidence="4 5">
    <name type="scientific">Hyaloscypha hepaticicola</name>
    <dbReference type="NCBI Taxonomy" id="2082293"/>
    <lineage>
        <taxon>Eukaryota</taxon>
        <taxon>Fungi</taxon>
        <taxon>Dikarya</taxon>
        <taxon>Ascomycota</taxon>
        <taxon>Pezizomycotina</taxon>
        <taxon>Leotiomycetes</taxon>
        <taxon>Helotiales</taxon>
        <taxon>Hyaloscyphaceae</taxon>
        <taxon>Hyaloscypha</taxon>
    </lineage>
</organism>
<dbReference type="InterPro" id="IPR027417">
    <property type="entry name" value="P-loop_NTPase"/>
</dbReference>
<dbReference type="SUPFAM" id="SSF53474">
    <property type="entry name" value="alpha/beta-Hydrolases"/>
    <property type="match status" value="1"/>
</dbReference>
<dbReference type="PANTHER" id="PTHR10039:SF5">
    <property type="entry name" value="NACHT DOMAIN-CONTAINING PROTEIN"/>
    <property type="match status" value="1"/>
</dbReference>
<dbReference type="Pfam" id="PF24883">
    <property type="entry name" value="NPHP3_N"/>
    <property type="match status" value="1"/>
</dbReference>
<name>A0A2J6QP16_9HELO</name>